<protein>
    <submittedName>
        <fullName evidence="2">Ribonuclease H-like domain-containing protein</fullName>
    </submittedName>
</protein>
<proteinExistence type="predicted"/>
<accession>A0A103YFJ9</accession>
<dbReference type="OMA" id="NISCHIL"/>
<organism evidence="2 3">
    <name type="scientific">Cynara cardunculus var. scolymus</name>
    <name type="common">Globe artichoke</name>
    <name type="synonym">Cynara scolymus</name>
    <dbReference type="NCBI Taxonomy" id="59895"/>
    <lineage>
        <taxon>Eukaryota</taxon>
        <taxon>Viridiplantae</taxon>
        <taxon>Streptophyta</taxon>
        <taxon>Embryophyta</taxon>
        <taxon>Tracheophyta</taxon>
        <taxon>Spermatophyta</taxon>
        <taxon>Magnoliopsida</taxon>
        <taxon>eudicotyledons</taxon>
        <taxon>Gunneridae</taxon>
        <taxon>Pentapetalae</taxon>
        <taxon>asterids</taxon>
        <taxon>campanulids</taxon>
        <taxon>Asterales</taxon>
        <taxon>Asteraceae</taxon>
        <taxon>Carduoideae</taxon>
        <taxon>Cardueae</taxon>
        <taxon>Carduinae</taxon>
        <taxon>Cynara</taxon>
    </lineage>
</organism>
<sequence length="125" mass="14370">MSSQENYMPPVTFIVVQKRHHTRFFPARHGDRQSTDKSGNILPRTVVDAKFVIQQNLVSMWYSGNKSSNALSCVVFQICLHCTLAYYAHLVAFRARYYMEGEFSDSESHGQRATTERIAEARHVL</sequence>
<dbReference type="InterPro" id="IPR012337">
    <property type="entry name" value="RNaseH-like_sf"/>
</dbReference>
<dbReference type="PANTHER" id="PTHR22891">
    <property type="entry name" value="EUKARYOTIC TRANSLATION INITIATION FACTOR 2C"/>
    <property type="match status" value="1"/>
</dbReference>
<evidence type="ECO:0000313" key="2">
    <source>
        <dbReference type="EMBL" id="KVI08186.1"/>
    </source>
</evidence>
<dbReference type="PROSITE" id="PS50822">
    <property type="entry name" value="PIWI"/>
    <property type="match status" value="1"/>
</dbReference>
<evidence type="ECO:0000259" key="1">
    <source>
        <dbReference type="PROSITE" id="PS50822"/>
    </source>
</evidence>
<keyword evidence="3" id="KW-1185">Reference proteome</keyword>
<dbReference type="EMBL" id="LEKV01001213">
    <property type="protein sequence ID" value="KVI08186.1"/>
    <property type="molecule type" value="Genomic_DNA"/>
</dbReference>
<dbReference type="InterPro" id="IPR036397">
    <property type="entry name" value="RNaseH_sf"/>
</dbReference>
<evidence type="ECO:0000313" key="3">
    <source>
        <dbReference type="Proteomes" id="UP000243975"/>
    </source>
</evidence>
<dbReference type="STRING" id="59895.A0A103YFJ9"/>
<dbReference type="GO" id="GO:0003676">
    <property type="term" value="F:nucleic acid binding"/>
    <property type="evidence" value="ECO:0007669"/>
    <property type="project" value="InterPro"/>
</dbReference>
<dbReference type="Pfam" id="PF02171">
    <property type="entry name" value="Piwi"/>
    <property type="match status" value="1"/>
</dbReference>
<dbReference type="Gene3D" id="3.30.420.10">
    <property type="entry name" value="Ribonuclease H-like superfamily/Ribonuclease H"/>
    <property type="match status" value="1"/>
</dbReference>
<reference evidence="2 3" key="1">
    <citation type="journal article" date="2016" name="Sci. Rep.">
        <title>The genome sequence of the outbreeding globe artichoke constructed de novo incorporating a phase-aware low-pass sequencing strategy of F1 progeny.</title>
        <authorList>
            <person name="Scaglione D."/>
            <person name="Reyes-Chin-Wo S."/>
            <person name="Acquadro A."/>
            <person name="Froenicke L."/>
            <person name="Portis E."/>
            <person name="Beitel C."/>
            <person name="Tirone M."/>
            <person name="Mauro R."/>
            <person name="Lo Monaco A."/>
            <person name="Mauromicale G."/>
            <person name="Faccioli P."/>
            <person name="Cattivelli L."/>
            <person name="Rieseberg L."/>
            <person name="Michelmore R."/>
            <person name="Lanteri S."/>
        </authorList>
    </citation>
    <scope>NUCLEOTIDE SEQUENCE [LARGE SCALE GENOMIC DNA]</scope>
    <source>
        <strain evidence="2">2C</strain>
    </source>
</reference>
<dbReference type="InterPro" id="IPR003165">
    <property type="entry name" value="Piwi"/>
</dbReference>
<comment type="caution">
    <text evidence="2">The sequence shown here is derived from an EMBL/GenBank/DDBJ whole genome shotgun (WGS) entry which is preliminary data.</text>
</comment>
<dbReference type="SUPFAM" id="SSF53098">
    <property type="entry name" value="Ribonuclease H-like"/>
    <property type="match status" value="1"/>
</dbReference>
<dbReference type="AlphaFoldDB" id="A0A103YFJ9"/>
<feature type="domain" description="Piwi" evidence="1">
    <location>
        <begin position="1"/>
        <end position="48"/>
    </location>
</feature>
<name>A0A103YFJ9_CYNCS</name>
<dbReference type="Proteomes" id="UP000243975">
    <property type="component" value="Unassembled WGS sequence"/>
</dbReference>
<dbReference type="Gramene" id="KVI08186">
    <property type="protein sequence ID" value="KVI08186"/>
    <property type="gene ID" value="Ccrd_013444"/>
</dbReference>
<gene>
    <name evidence="2" type="ORF">Ccrd_013444</name>
</gene>